<dbReference type="PIRSF" id="PIRSF036893">
    <property type="entry name" value="Lipocalin_ApoD"/>
    <property type="match status" value="1"/>
</dbReference>
<evidence type="ECO:0000313" key="4">
    <source>
        <dbReference type="EMBL" id="MBD9700064.1"/>
    </source>
</evidence>
<dbReference type="CDD" id="cd19438">
    <property type="entry name" value="lipocalin_Blc-like"/>
    <property type="match status" value="1"/>
</dbReference>
<evidence type="ECO:0000256" key="2">
    <source>
        <dbReference type="PIRNR" id="PIRNR036893"/>
    </source>
</evidence>
<dbReference type="InterPro" id="IPR000566">
    <property type="entry name" value="Lipocln_cytosolic_FA-bd_dom"/>
</dbReference>
<evidence type="ECO:0000256" key="1">
    <source>
        <dbReference type="ARBA" id="ARBA00006889"/>
    </source>
</evidence>
<accession>A0ABR9DSZ7</accession>
<dbReference type="InterPro" id="IPR022271">
    <property type="entry name" value="Lipocalin_ApoD"/>
</dbReference>
<dbReference type="SUPFAM" id="SSF50814">
    <property type="entry name" value="Lipocalins"/>
    <property type="match status" value="1"/>
</dbReference>
<gene>
    <name evidence="4" type="ORF">IGS67_11265</name>
</gene>
<dbReference type="Gene3D" id="2.40.128.20">
    <property type="match status" value="1"/>
</dbReference>
<dbReference type="InterPro" id="IPR012674">
    <property type="entry name" value="Calycin"/>
</dbReference>
<dbReference type="InterPro" id="IPR022272">
    <property type="entry name" value="Lipocalin_CS"/>
</dbReference>
<dbReference type="Pfam" id="PF08212">
    <property type="entry name" value="Lipocalin_2"/>
    <property type="match status" value="1"/>
</dbReference>
<comment type="similarity">
    <text evidence="1 2">Belongs to the calycin superfamily. Lipocalin family.</text>
</comment>
<dbReference type="EMBL" id="JACZDF010000006">
    <property type="protein sequence ID" value="MBD9700064.1"/>
    <property type="molecule type" value="Genomic_DNA"/>
</dbReference>
<dbReference type="InterPro" id="IPR002446">
    <property type="entry name" value="Lipocalin_bac"/>
</dbReference>
<feature type="domain" description="Lipocalin/cytosolic fatty-acid binding" evidence="3">
    <location>
        <begin position="9"/>
        <end position="155"/>
    </location>
</feature>
<evidence type="ECO:0000313" key="5">
    <source>
        <dbReference type="Proteomes" id="UP000642107"/>
    </source>
</evidence>
<proteinExistence type="inferred from homology"/>
<comment type="caution">
    <text evidence="4">The sequence shown here is derived from an EMBL/GenBank/DDBJ whole genome shotgun (WGS) entry which is preliminary data.</text>
</comment>
<keyword evidence="5" id="KW-1185">Reference proteome</keyword>
<dbReference type="Proteomes" id="UP000642107">
    <property type="component" value="Unassembled WGS sequence"/>
</dbReference>
<dbReference type="PANTHER" id="PTHR10612:SF34">
    <property type="entry name" value="APOLIPOPROTEIN D"/>
    <property type="match status" value="1"/>
</dbReference>
<reference evidence="4 5" key="1">
    <citation type="submission" date="2020-09" db="EMBL/GenBank/DDBJ databases">
        <title>Flavimobilis rhizosphaerae sp. nov., isolated from rhizosphere soil of Spartina alterniflora.</title>
        <authorList>
            <person name="Hanqin C."/>
        </authorList>
    </citation>
    <scope>NUCLEOTIDE SEQUENCE [LARGE SCALE GENOMIC DNA]</scope>
    <source>
        <strain evidence="4 5">GY 10621</strain>
    </source>
</reference>
<dbReference type="PROSITE" id="PS00213">
    <property type="entry name" value="LIPOCALIN"/>
    <property type="match status" value="1"/>
</dbReference>
<name>A0ABR9DSZ7_9MICO</name>
<dbReference type="PRINTS" id="PR01171">
    <property type="entry name" value="BCTLIPOCALIN"/>
</dbReference>
<organism evidence="4 5">
    <name type="scientific">Flavimobilis rhizosphaerae</name>
    <dbReference type="NCBI Taxonomy" id="2775421"/>
    <lineage>
        <taxon>Bacteria</taxon>
        <taxon>Bacillati</taxon>
        <taxon>Actinomycetota</taxon>
        <taxon>Actinomycetes</taxon>
        <taxon>Micrococcales</taxon>
        <taxon>Jonesiaceae</taxon>
        <taxon>Flavimobilis</taxon>
    </lineage>
</organism>
<protein>
    <submittedName>
        <fullName evidence="4">Lipocalin family protein</fullName>
    </submittedName>
</protein>
<sequence length="167" mass="18672">MDVTSVPALDLERYLGLWYEIGRLPMKHEDDTARDVTAEYTLDDDGHVRVDNRCLDADREPVQALGKATPDPAHPGRLEVTFLPAGLRWIPWTSADYWVLRIADDYGTALVGSPDRKFLWLLARAPHIDGAVESDFLGTARAQGFDLEPWIRTPQSGSRVTDAQLAD</sequence>
<dbReference type="InterPro" id="IPR047202">
    <property type="entry name" value="Lipocalin_Blc-like_dom"/>
</dbReference>
<evidence type="ECO:0000259" key="3">
    <source>
        <dbReference type="Pfam" id="PF08212"/>
    </source>
</evidence>
<dbReference type="RefSeq" id="WP_192281012.1">
    <property type="nucleotide sequence ID" value="NZ_JACZDF010000006.1"/>
</dbReference>
<dbReference type="PANTHER" id="PTHR10612">
    <property type="entry name" value="APOLIPOPROTEIN D"/>
    <property type="match status" value="1"/>
</dbReference>